<dbReference type="InterPro" id="IPR016181">
    <property type="entry name" value="Acyl_CoA_acyltransferase"/>
</dbReference>
<keyword evidence="3" id="KW-1185">Reference proteome</keyword>
<name>A0A1X6Y3V2_9RHOB</name>
<evidence type="ECO:0000313" key="3">
    <source>
        <dbReference type="Proteomes" id="UP000193778"/>
    </source>
</evidence>
<dbReference type="EMBL" id="FWFP01000001">
    <property type="protein sequence ID" value="SLN09988.1"/>
    <property type="molecule type" value="Genomic_DNA"/>
</dbReference>
<sequence>MIVVRQMMSEDVAASCRILNEIIEIGGTTANELPFSKALFVQKYLDGSDKICCHVALDDRGEVAGFQWLGVNENLPQDCADIATFARQHPVLKGTGRALFRETVKMAGAMGYTTLNATIRADNAPGLSYYGKMGFQDFAIAYGVPLRDGTPIDRISKRFELRKDAAC</sequence>
<dbReference type="AlphaFoldDB" id="A0A1X6Y3V2"/>
<proteinExistence type="predicted"/>
<dbReference type="OrthoDB" id="5997585at2"/>
<dbReference type="Gene3D" id="3.40.630.30">
    <property type="match status" value="1"/>
</dbReference>
<gene>
    <name evidence="2" type="ORF">RUM8411_00041</name>
</gene>
<dbReference type="RefSeq" id="WP_085820631.1">
    <property type="nucleotide sequence ID" value="NZ_FWFP01000001.1"/>
</dbReference>
<organism evidence="2 3">
    <name type="scientific">Ruegeria meonggei</name>
    <dbReference type="NCBI Taxonomy" id="1446476"/>
    <lineage>
        <taxon>Bacteria</taxon>
        <taxon>Pseudomonadati</taxon>
        <taxon>Pseudomonadota</taxon>
        <taxon>Alphaproteobacteria</taxon>
        <taxon>Rhodobacterales</taxon>
        <taxon>Roseobacteraceae</taxon>
        <taxon>Ruegeria</taxon>
    </lineage>
</organism>
<dbReference type="Pfam" id="PF00583">
    <property type="entry name" value="Acetyltransf_1"/>
    <property type="match status" value="1"/>
</dbReference>
<dbReference type="GO" id="GO:0016747">
    <property type="term" value="F:acyltransferase activity, transferring groups other than amino-acyl groups"/>
    <property type="evidence" value="ECO:0007669"/>
    <property type="project" value="InterPro"/>
</dbReference>
<evidence type="ECO:0000313" key="2">
    <source>
        <dbReference type="EMBL" id="SLN09988.1"/>
    </source>
</evidence>
<protein>
    <recommendedName>
        <fullName evidence="1">N-acetyltransferase domain-containing protein</fullName>
    </recommendedName>
</protein>
<dbReference type="SUPFAM" id="SSF55729">
    <property type="entry name" value="Acyl-CoA N-acyltransferases (Nat)"/>
    <property type="match status" value="1"/>
</dbReference>
<evidence type="ECO:0000259" key="1">
    <source>
        <dbReference type="PROSITE" id="PS51186"/>
    </source>
</evidence>
<accession>A0A1X6Y3V2</accession>
<reference evidence="3" key="1">
    <citation type="submission" date="2017-03" db="EMBL/GenBank/DDBJ databases">
        <authorList>
            <person name="Rodrigo-Torres L."/>
            <person name="Arahal R.D."/>
            <person name="Lucena T."/>
        </authorList>
    </citation>
    <scope>NUCLEOTIDE SEQUENCE [LARGE SCALE GENOMIC DNA]</scope>
    <source>
        <strain evidence="3">CECT 8411</strain>
    </source>
</reference>
<dbReference type="Proteomes" id="UP000193778">
    <property type="component" value="Unassembled WGS sequence"/>
</dbReference>
<dbReference type="PROSITE" id="PS51186">
    <property type="entry name" value="GNAT"/>
    <property type="match status" value="1"/>
</dbReference>
<feature type="domain" description="N-acetyltransferase" evidence="1">
    <location>
        <begin position="2"/>
        <end position="166"/>
    </location>
</feature>
<dbReference type="InterPro" id="IPR000182">
    <property type="entry name" value="GNAT_dom"/>
</dbReference>